<keyword evidence="5" id="KW-1185">Reference proteome</keyword>
<gene>
    <name evidence="3" type="ORF">I592_03169</name>
    <name evidence="2" type="ORF">UKC_00279</name>
</gene>
<evidence type="ECO:0000313" key="5">
    <source>
        <dbReference type="Proteomes" id="UP000014160"/>
    </source>
</evidence>
<dbReference type="EMBL" id="ASWH01000002">
    <property type="protein sequence ID" value="EOW79031.1"/>
    <property type="molecule type" value="Genomic_DNA"/>
</dbReference>
<evidence type="ECO:0000313" key="4">
    <source>
        <dbReference type="Proteomes" id="UP000013750"/>
    </source>
</evidence>
<feature type="transmembrane region" description="Helical" evidence="1">
    <location>
        <begin position="36"/>
        <end position="56"/>
    </location>
</feature>
<keyword evidence="1" id="KW-1133">Transmembrane helix</keyword>
<dbReference type="EMBL" id="AJDQ01000003">
    <property type="protein sequence ID" value="EOI58207.1"/>
    <property type="molecule type" value="Genomic_DNA"/>
</dbReference>
<evidence type="ECO:0000313" key="3">
    <source>
        <dbReference type="EMBL" id="EOW79031.1"/>
    </source>
</evidence>
<keyword evidence="1" id="KW-0472">Membrane</keyword>
<dbReference type="eggNOG" id="ENOG50306FA">
    <property type="taxonomic scope" value="Bacteria"/>
</dbReference>
<reference evidence="3 5" key="2">
    <citation type="submission" date="2013-03" db="EMBL/GenBank/DDBJ databases">
        <title>The Genome Sequence of Enterococcus gilvus ATCC BAA-350 (PacBio/Illumina hybrid assembly).</title>
        <authorList>
            <consortium name="The Broad Institute Genomics Platform"/>
            <consortium name="The Broad Institute Genome Sequencing Center for Infectious Disease"/>
            <person name="Earl A."/>
            <person name="Russ C."/>
            <person name="Gilmore M."/>
            <person name="Surin D."/>
            <person name="Walker B."/>
            <person name="Young S."/>
            <person name="Zeng Q."/>
            <person name="Gargeya S."/>
            <person name="Fitzgerald M."/>
            <person name="Haas B."/>
            <person name="Abouelleil A."/>
            <person name="Allen A.W."/>
            <person name="Alvarado L."/>
            <person name="Arachchi H.M."/>
            <person name="Berlin A.M."/>
            <person name="Chapman S.B."/>
            <person name="Gainer-Dewar J."/>
            <person name="Goldberg J."/>
            <person name="Griggs A."/>
            <person name="Gujja S."/>
            <person name="Hansen M."/>
            <person name="Howarth C."/>
            <person name="Imamovic A."/>
            <person name="Ireland A."/>
            <person name="Larimer J."/>
            <person name="McCowan C."/>
            <person name="Murphy C."/>
            <person name="Pearson M."/>
            <person name="Poon T.W."/>
            <person name="Priest M."/>
            <person name="Roberts A."/>
            <person name="Saif S."/>
            <person name="Shea T."/>
            <person name="Sisk P."/>
            <person name="Sykes S."/>
            <person name="Wortman J."/>
            <person name="Nusbaum C."/>
            <person name="Birren B."/>
        </authorList>
    </citation>
    <scope>NUCLEOTIDE SEQUENCE [LARGE SCALE GENOMIC DNA]</scope>
    <source>
        <strain evidence="3 5">ATCC BAA-350</strain>
    </source>
</reference>
<feature type="transmembrane region" description="Helical" evidence="1">
    <location>
        <begin position="77"/>
        <end position="96"/>
    </location>
</feature>
<name>R2Y731_9ENTE</name>
<sequence>MTKNKIVGIALVLFTLILAVLYTLKNTLLLNETINYIGIIMALVLIMNALLVLILVPKEQKKVLASRPIGYGLTLNPRNPIGLVIYILLILLVLFITY</sequence>
<dbReference type="HOGENOM" id="CLU_2329322_0_0_9"/>
<proteinExistence type="predicted"/>
<protein>
    <submittedName>
        <fullName evidence="2">Uncharacterized protein</fullName>
    </submittedName>
</protein>
<dbReference type="Proteomes" id="UP000014160">
    <property type="component" value="Unassembled WGS sequence"/>
</dbReference>
<dbReference type="OrthoDB" id="2195048at2"/>
<dbReference type="Proteomes" id="UP000013750">
    <property type="component" value="Unassembled WGS sequence"/>
</dbReference>
<comment type="caution">
    <text evidence="2">The sequence shown here is derived from an EMBL/GenBank/DDBJ whole genome shotgun (WGS) entry which is preliminary data.</text>
</comment>
<feature type="transmembrane region" description="Helical" evidence="1">
    <location>
        <begin position="7"/>
        <end position="24"/>
    </location>
</feature>
<reference evidence="2 4" key="1">
    <citation type="submission" date="2013-02" db="EMBL/GenBank/DDBJ databases">
        <title>The Genome Sequence of Enterococcus gilvus ATCC BAA-350.</title>
        <authorList>
            <consortium name="The Broad Institute Genome Sequencing Platform"/>
            <consortium name="The Broad Institute Genome Sequencing Center for Infectious Disease"/>
            <person name="Earl A.M."/>
            <person name="Gilmore M.S."/>
            <person name="Lebreton F."/>
            <person name="Walker B."/>
            <person name="Young S.K."/>
            <person name="Zeng Q."/>
            <person name="Gargeya S."/>
            <person name="Fitzgerald M."/>
            <person name="Haas B."/>
            <person name="Abouelleil A."/>
            <person name="Alvarado L."/>
            <person name="Arachchi H.M."/>
            <person name="Berlin A.M."/>
            <person name="Chapman S.B."/>
            <person name="Dewar J."/>
            <person name="Goldberg J."/>
            <person name="Griggs A."/>
            <person name="Gujja S."/>
            <person name="Hansen M."/>
            <person name="Howarth C."/>
            <person name="Imamovic A."/>
            <person name="Larimer J."/>
            <person name="McCowan C."/>
            <person name="Murphy C."/>
            <person name="Neiman D."/>
            <person name="Pearson M."/>
            <person name="Priest M."/>
            <person name="Roberts A."/>
            <person name="Saif S."/>
            <person name="Shea T."/>
            <person name="Sisk P."/>
            <person name="Sykes S."/>
            <person name="Wortman J."/>
            <person name="Nusbaum C."/>
            <person name="Birren B."/>
        </authorList>
    </citation>
    <scope>NUCLEOTIDE SEQUENCE [LARGE SCALE GENOMIC DNA]</scope>
    <source>
        <strain evidence="2 4">ATCC BAA-350</strain>
    </source>
</reference>
<evidence type="ECO:0000313" key="2">
    <source>
        <dbReference type="EMBL" id="EOI58207.1"/>
    </source>
</evidence>
<keyword evidence="1" id="KW-0812">Transmembrane</keyword>
<accession>R2Y731</accession>
<dbReference type="RefSeq" id="WP_010778730.1">
    <property type="nucleotide sequence ID" value="NZ_ASWH01000002.1"/>
</dbReference>
<dbReference type="AlphaFoldDB" id="R2Y731"/>
<evidence type="ECO:0000256" key="1">
    <source>
        <dbReference type="SAM" id="Phobius"/>
    </source>
</evidence>
<organism evidence="2 4">
    <name type="scientific">Enterococcus gilvus ATCC BAA-350</name>
    <dbReference type="NCBI Taxonomy" id="1158614"/>
    <lineage>
        <taxon>Bacteria</taxon>
        <taxon>Bacillati</taxon>
        <taxon>Bacillota</taxon>
        <taxon>Bacilli</taxon>
        <taxon>Lactobacillales</taxon>
        <taxon>Enterococcaceae</taxon>
        <taxon>Enterococcus</taxon>
    </lineage>
</organism>